<accession>A0ABP9XDY4</accession>
<protein>
    <recommendedName>
        <fullName evidence="4">DUF2259 domain-containing protein</fullName>
    </recommendedName>
</protein>
<evidence type="ECO:0000313" key="3">
    <source>
        <dbReference type="Proteomes" id="UP001404956"/>
    </source>
</evidence>
<feature type="chain" id="PRO_5047280714" description="DUF2259 domain-containing protein" evidence="1">
    <location>
        <begin position="21"/>
        <end position="232"/>
    </location>
</feature>
<proteinExistence type="predicted"/>
<evidence type="ECO:0000313" key="2">
    <source>
        <dbReference type="EMBL" id="GAA5532750.1"/>
    </source>
</evidence>
<keyword evidence="1" id="KW-0732">Signal</keyword>
<dbReference type="RefSeq" id="WP_345452135.1">
    <property type="nucleotide sequence ID" value="NZ_BAABRV010000002.1"/>
</dbReference>
<feature type="signal peptide" evidence="1">
    <location>
        <begin position="1"/>
        <end position="20"/>
    </location>
</feature>
<evidence type="ECO:0008006" key="4">
    <source>
        <dbReference type="Google" id="ProtNLM"/>
    </source>
</evidence>
<gene>
    <name evidence="2" type="ORF">Dalu01_01140</name>
</gene>
<organism evidence="2 3">
    <name type="scientific">Deinococcus aluminii</name>
    <dbReference type="NCBI Taxonomy" id="1656885"/>
    <lineage>
        <taxon>Bacteria</taxon>
        <taxon>Thermotogati</taxon>
        <taxon>Deinococcota</taxon>
        <taxon>Deinococci</taxon>
        <taxon>Deinococcales</taxon>
        <taxon>Deinococcaceae</taxon>
        <taxon>Deinococcus</taxon>
    </lineage>
</organism>
<dbReference type="Pfam" id="PF10016">
    <property type="entry name" value="DUF2259"/>
    <property type="match status" value="1"/>
</dbReference>
<reference evidence="2 3" key="1">
    <citation type="submission" date="2024-02" db="EMBL/GenBank/DDBJ databases">
        <title>Deinococcus aluminii NBRC 112889.</title>
        <authorList>
            <person name="Ichikawa N."/>
            <person name="Katano-Makiyama Y."/>
            <person name="Hidaka K."/>
        </authorList>
    </citation>
    <scope>NUCLEOTIDE SEQUENCE [LARGE SCALE GENOMIC DNA]</scope>
    <source>
        <strain evidence="2 3">NBRC 112889</strain>
    </source>
</reference>
<comment type="caution">
    <text evidence="2">The sequence shown here is derived from an EMBL/GenBank/DDBJ whole genome shotgun (WGS) entry which is preliminary data.</text>
</comment>
<dbReference type="InterPro" id="IPR018725">
    <property type="entry name" value="DUF2259_secreted"/>
</dbReference>
<dbReference type="EMBL" id="BAABRV010000002">
    <property type="protein sequence ID" value="GAA5532750.1"/>
    <property type="molecule type" value="Genomic_DNA"/>
</dbReference>
<dbReference type="Proteomes" id="UP001404956">
    <property type="component" value="Unassembled WGS sequence"/>
</dbReference>
<sequence>MRFLLTAALVLLALSSSARAGDRLEVLRVAFSPYGTRALVVTGGVQDGSGFSVAALTALGTGQGQRLLEAGARSETAPVPALVKVLLARERPRLLPLDLVPGVTARPVYARTFPTQAPDWAEGTRAGSSATTPVRLWTRPVPVRLTVRPLPAQCPYLGLLPPGERPAGFTLTVNGQTVHDDHTLPLERRCAARYALDRVYVKGNRAVFIVRAYTPGFEGPNAEVVVVAAKLR</sequence>
<evidence type="ECO:0000256" key="1">
    <source>
        <dbReference type="SAM" id="SignalP"/>
    </source>
</evidence>
<keyword evidence="3" id="KW-1185">Reference proteome</keyword>
<name>A0ABP9XDY4_9DEIO</name>